<reference evidence="3 4" key="1">
    <citation type="submission" date="2020-08" db="EMBL/GenBank/DDBJ databases">
        <title>Genome public.</title>
        <authorList>
            <person name="Liu C."/>
            <person name="Sun Q."/>
        </authorList>
    </citation>
    <scope>NUCLEOTIDE SEQUENCE [LARGE SCALE GENOMIC DNA]</scope>
    <source>
        <strain evidence="3 4">M29</strain>
    </source>
</reference>
<sequence>MTDKELRRLSRTDLLEMLLEQSKEVERLQQELAEARQQLEERRIMTEEAGSIAEAALRINRVFEAAQAAADQYLENIRQQAPGHTDTKPTDSQENEGIQE</sequence>
<feature type="region of interest" description="Disordered" evidence="2">
    <location>
        <begin position="75"/>
        <end position="100"/>
    </location>
</feature>
<evidence type="ECO:0000256" key="2">
    <source>
        <dbReference type="SAM" id="MobiDB-lite"/>
    </source>
</evidence>
<dbReference type="Proteomes" id="UP000649826">
    <property type="component" value="Unassembled WGS sequence"/>
</dbReference>
<protein>
    <submittedName>
        <fullName evidence="3">DNA repair protein</fullName>
    </submittedName>
</protein>
<organism evidence="3 4">
    <name type="scientific">Blautia difficilis</name>
    <dbReference type="NCBI Taxonomy" id="2763027"/>
    <lineage>
        <taxon>Bacteria</taxon>
        <taxon>Bacillati</taxon>
        <taxon>Bacillota</taxon>
        <taxon>Clostridia</taxon>
        <taxon>Lachnospirales</taxon>
        <taxon>Lachnospiraceae</taxon>
        <taxon>Blautia</taxon>
    </lineage>
</organism>
<keyword evidence="1" id="KW-0175">Coiled coil</keyword>
<gene>
    <name evidence="3" type="ORF">H8Z82_00550</name>
</gene>
<keyword evidence="4" id="KW-1185">Reference proteome</keyword>
<name>A0ABR7IDZ7_9FIRM</name>
<dbReference type="EMBL" id="JACOQG010000001">
    <property type="protein sequence ID" value="MBC5778176.1"/>
    <property type="molecule type" value="Genomic_DNA"/>
</dbReference>
<comment type="caution">
    <text evidence="3">The sequence shown here is derived from an EMBL/GenBank/DDBJ whole genome shotgun (WGS) entry which is preliminary data.</text>
</comment>
<proteinExistence type="predicted"/>
<evidence type="ECO:0000313" key="4">
    <source>
        <dbReference type="Proteomes" id="UP000649826"/>
    </source>
</evidence>
<accession>A0ABR7IDZ7</accession>
<evidence type="ECO:0000313" key="3">
    <source>
        <dbReference type="EMBL" id="MBC5778176.1"/>
    </source>
</evidence>
<evidence type="ECO:0000256" key="1">
    <source>
        <dbReference type="SAM" id="Coils"/>
    </source>
</evidence>
<dbReference type="RefSeq" id="WP_019163180.1">
    <property type="nucleotide sequence ID" value="NZ_JACOQG010000001.1"/>
</dbReference>
<feature type="coiled-coil region" evidence="1">
    <location>
        <begin position="11"/>
        <end position="49"/>
    </location>
</feature>